<evidence type="ECO:0000256" key="2">
    <source>
        <dbReference type="ARBA" id="ARBA00022491"/>
    </source>
</evidence>
<dbReference type="Proteomes" id="UP001239994">
    <property type="component" value="Unassembled WGS sequence"/>
</dbReference>
<feature type="compositionally biased region" description="Basic residues" evidence="6">
    <location>
        <begin position="746"/>
        <end position="766"/>
    </location>
</feature>
<evidence type="ECO:0000313" key="9">
    <source>
        <dbReference type="Proteomes" id="UP001239994"/>
    </source>
</evidence>
<feature type="region of interest" description="Disordered" evidence="6">
    <location>
        <begin position="726"/>
        <end position="861"/>
    </location>
</feature>
<accession>A0AAD9DY55</accession>
<dbReference type="Gene3D" id="3.90.1150.190">
    <property type="entry name" value="SLED domain"/>
    <property type="match status" value="1"/>
</dbReference>
<dbReference type="Gene3D" id="2.30.30.140">
    <property type="match status" value="4"/>
</dbReference>
<reference evidence="8" key="1">
    <citation type="submission" date="2023-03" db="EMBL/GenBank/DDBJ databases">
        <title>Electrophorus voltai genome.</title>
        <authorList>
            <person name="Bian C."/>
        </authorList>
    </citation>
    <scope>NUCLEOTIDE SEQUENCE</scope>
    <source>
        <strain evidence="8">CB-2022</strain>
        <tissue evidence="8">Muscle</tissue>
    </source>
</reference>
<evidence type="ECO:0000259" key="7">
    <source>
        <dbReference type="Pfam" id="PF12140"/>
    </source>
</evidence>
<keyword evidence="4" id="KW-0539">Nucleus</keyword>
<dbReference type="Pfam" id="PF12140">
    <property type="entry name" value="SLED"/>
    <property type="match status" value="1"/>
</dbReference>
<dbReference type="InterPro" id="IPR038348">
    <property type="entry name" value="SLED_sf"/>
</dbReference>
<gene>
    <name evidence="8" type="ORF">P4O66_006389</name>
</gene>
<proteinExistence type="predicted"/>
<protein>
    <recommendedName>
        <fullName evidence="7">SLED domain-containing protein</fullName>
    </recommendedName>
</protein>
<feature type="repeat" description="MBT" evidence="5">
    <location>
        <begin position="56"/>
        <end position="159"/>
    </location>
</feature>
<name>A0AAD9DY55_9TELE</name>
<comment type="subcellular location">
    <subcellularLocation>
        <location evidence="1">Nucleus</location>
    </subcellularLocation>
</comment>
<evidence type="ECO:0000256" key="6">
    <source>
        <dbReference type="SAM" id="MobiDB-lite"/>
    </source>
</evidence>
<dbReference type="AlphaFoldDB" id="A0AAD9DY55"/>
<evidence type="ECO:0000256" key="1">
    <source>
        <dbReference type="ARBA" id="ARBA00004123"/>
    </source>
</evidence>
<dbReference type="SMART" id="SM00561">
    <property type="entry name" value="MBT"/>
    <property type="match status" value="4"/>
</dbReference>
<dbReference type="PROSITE" id="PS51079">
    <property type="entry name" value="MBT"/>
    <property type="match status" value="4"/>
</dbReference>
<feature type="compositionally biased region" description="Acidic residues" evidence="6">
    <location>
        <begin position="782"/>
        <end position="810"/>
    </location>
</feature>
<dbReference type="Pfam" id="PF02820">
    <property type="entry name" value="MBT"/>
    <property type="match status" value="4"/>
</dbReference>
<dbReference type="GO" id="GO:0045892">
    <property type="term" value="P:negative regulation of DNA-templated transcription"/>
    <property type="evidence" value="ECO:0007669"/>
    <property type="project" value="TreeGrafter"/>
</dbReference>
<comment type="caution">
    <text evidence="8">The sequence shown here is derived from an EMBL/GenBank/DDBJ whole genome shotgun (WGS) entry which is preliminary data.</text>
</comment>
<organism evidence="8 9">
    <name type="scientific">Electrophorus voltai</name>
    <dbReference type="NCBI Taxonomy" id="2609070"/>
    <lineage>
        <taxon>Eukaryota</taxon>
        <taxon>Metazoa</taxon>
        <taxon>Chordata</taxon>
        <taxon>Craniata</taxon>
        <taxon>Vertebrata</taxon>
        <taxon>Euteleostomi</taxon>
        <taxon>Actinopterygii</taxon>
        <taxon>Neopterygii</taxon>
        <taxon>Teleostei</taxon>
        <taxon>Ostariophysi</taxon>
        <taxon>Gymnotiformes</taxon>
        <taxon>Gymnotoidei</taxon>
        <taxon>Gymnotidae</taxon>
        <taxon>Electrophorus</taxon>
    </lineage>
</organism>
<evidence type="ECO:0000256" key="3">
    <source>
        <dbReference type="ARBA" id="ARBA00022737"/>
    </source>
</evidence>
<evidence type="ECO:0000256" key="5">
    <source>
        <dbReference type="PROSITE-ProRule" id="PRU00459"/>
    </source>
</evidence>
<evidence type="ECO:0000256" key="4">
    <source>
        <dbReference type="ARBA" id="ARBA00023242"/>
    </source>
</evidence>
<feature type="compositionally biased region" description="Pro residues" evidence="6">
    <location>
        <begin position="818"/>
        <end position="828"/>
    </location>
</feature>
<dbReference type="PANTHER" id="PTHR12247">
    <property type="entry name" value="POLYCOMB GROUP PROTEIN"/>
    <property type="match status" value="1"/>
</dbReference>
<dbReference type="GO" id="GO:0042393">
    <property type="term" value="F:histone binding"/>
    <property type="evidence" value="ECO:0007669"/>
    <property type="project" value="TreeGrafter"/>
</dbReference>
<dbReference type="SUPFAM" id="SSF63748">
    <property type="entry name" value="Tudor/PWWP/MBT"/>
    <property type="match status" value="4"/>
</dbReference>
<dbReference type="GO" id="GO:0003682">
    <property type="term" value="F:chromatin binding"/>
    <property type="evidence" value="ECO:0007669"/>
    <property type="project" value="TreeGrafter"/>
</dbReference>
<feature type="domain" description="SLED" evidence="7">
    <location>
        <begin position="548"/>
        <end position="662"/>
    </location>
</feature>
<keyword evidence="9" id="KW-1185">Reference proteome</keyword>
<dbReference type="InterPro" id="IPR021987">
    <property type="entry name" value="SLED"/>
</dbReference>
<dbReference type="PANTHER" id="PTHR12247:SF77">
    <property type="entry name" value="SCM-LIKE WITH FOUR MBT DOMAINS PROTEIN 1"/>
    <property type="match status" value="1"/>
</dbReference>
<keyword evidence="2" id="KW-0678">Repressor</keyword>
<dbReference type="GO" id="GO:0005634">
    <property type="term" value="C:nucleus"/>
    <property type="evidence" value="ECO:0007669"/>
    <property type="project" value="UniProtKB-SubCell"/>
</dbReference>
<dbReference type="EMBL" id="JAROKS010000011">
    <property type="protein sequence ID" value="KAK1799860.1"/>
    <property type="molecule type" value="Genomic_DNA"/>
</dbReference>
<keyword evidence="3" id="KW-0677">Repeat</keyword>
<dbReference type="InterPro" id="IPR050548">
    <property type="entry name" value="PcG_chromatin_remod_factors"/>
</dbReference>
<feature type="repeat" description="MBT" evidence="5">
    <location>
        <begin position="167"/>
        <end position="273"/>
    </location>
</feature>
<dbReference type="InterPro" id="IPR004092">
    <property type="entry name" value="Mbt"/>
</dbReference>
<feature type="compositionally biased region" description="Polar residues" evidence="6">
    <location>
        <begin position="767"/>
        <end position="778"/>
    </location>
</feature>
<feature type="non-terminal residue" evidence="8">
    <location>
        <position position="1"/>
    </location>
</feature>
<evidence type="ECO:0000313" key="8">
    <source>
        <dbReference type="EMBL" id="KAK1799860.1"/>
    </source>
</evidence>
<feature type="repeat" description="MBT" evidence="5">
    <location>
        <begin position="283"/>
        <end position="393"/>
    </location>
</feature>
<feature type="repeat" description="MBT" evidence="5">
    <location>
        <begin position="401"/>
        <end position="498"/>
    </location>
</feature>
<sequence>FSVLSLYFTDAVSSGYKMSLEALDSVCEYVLKGLCFAPQRFRVFSDADSGQDGSEFNWDDYLEETGALSVPHHAFKHMDQGLQTGLAPGMRLEVRVRGADLDSTAYWVATIITTCGQLLLLRYEGYQDDRRADFWCDITTADLHPVGWSRQHGRPMRPPDGVREKHSDWEALLDRALSESCSAPASLLEGAQRGCNPVDLLNPGLRVELLDRQDVGVVWPADIQDNVGGRLRLRYVGTEGLADAHSITWLFYLSPLLHLPGWAQQHGYTLRPPAALRVLCSEQHWEEVMGSVTSQPRDCSLSEEFYKDRPAIPPHSFTEGMKLEAVDPTAPFTISPASITKVFGDQFFLVRLDDMREEDQRDSSSPAFLSHRNSPGIFPAQWSLKNRVKLRPPPGYQGQDFDWADYLKQCGAEAAPQLCFPEDPPDQCFKESMMLEAVNPLCPENIHVATVTKVKGQHIWIRLEGVNLPVPDIIVHVDSMDIFPVSWCETNGYPLQYPCKPKVEKQRKIAVVQPERHRVPSKDPSPDALRLPLNCQTETSQANGRYNCPKIYFNHRCFSGPYLNKGRIAELPQCVGPGNCVLVLKEVLTLLINSAYKPSRVLRELQLDQEDCWQGHRETLKAKYKGKSYRATVEIVRTADRVADFCRKTCIKLECCPNLFGPRMVLEHCSENCSVLTKTKYRCRFTLWDTSCPAASACSSLSAAGPAPRFPVLTLRSSVAYYYGKKKSRRVGRPPGGHSNLEGGVKRRGRRRKRRKQLFVHKKRRSSASVDNTPAGSPQGSGDEEDLDEDDSLSEDTGSELQDELMDDSEYSEKKSQPPTPSPSPPETPRATRRRRKARSPSYSDDENRPPSPKSPFSEVPQKLCLDSSPLEWSVLDVVRFIRTTDCAPLARIFMDQGDENCPSNCVTQGDENCPSNCVRQGDENCLSNCVRQGDENCPSNCVAQGDENCPSSCVRQGDENCPSSCVRQGDENCPSSCVTQGDENCPSSCVTQGDENCPSSCVAQGDENCPSSCVAQGDENCPSSCVAQGDENCPSSCVAQGDENCPSSCVAQGDENCPSSCVTQGDENCPSNCVTQGDENCPSN</sequence>